<dbReference type="AlphaFoldDB" id="A0A5B9DBU5"/>
<dbReference type="Proteomes" id="UP000321408">
    <property type="component" value="Chromosome"/>
</dbReference>
<name>A0A5B9DBU5_9ARCH</name>
<sequence length="596" mass="66898">MKKKCDFSVVLILGFLLLGPIAISGNQVLRVVGEKNTSIPAENFQNIDYLIITGKDMAETLEPLAEWKSQKGLRTLIMNVEDISKDFSGSDLAEKMKNCINKFYQNNHTNWVVLAGDFDTVPTREAYSQEYYPSDGDTVSCDYYYSDLDHDWDSNNDGVWGSDDDDKDYIAEVYVGRLCTNNIAEMENMIQNIIQYETDPDVGPWMTSALYAGAFLVFDSDYNDNDTVDFGECDANRNHNFLANRLPENWTSVILAEDEGLKNSSYYYDLPLTNVSLQEQINNGFSTGYIVGHGNPQRMIRLVFNTDLDGDGLFDYTADPYNAGGSKIDVDARFDLISTNGAMNLTNNRLGMYYLGGCSTGTFDDANDCLSEYFLKTAAIGCIAGSRVVWGEDQWTEREHGGWYSDGLSVRFWEQLYLYNQPGKAFSYAKADYVADRESLGPDADNKTYYPNWEQKVLKQFNLLGDPEVNLWQTIPEALNITHIQLSSNETMKYQVSSTNGTMAGISVTCVRGSELMWKGISDENGEVEVPFSAEEMKFMSVTANEDQFIPSIIGNIKEYIPPKDSGIPGYNIMIFGGFCLIGVGFIISLKRKQLI</sequence>
<evidence type="ECO:0000256" key="1">
    <source>
        <dbReference type="ARBA" id="ARBA00022729"/>
    </source>
</evidence>
<proteinExistence type="predicted"/>
<dbReference type="SUPFAM" id="SSF52129">
    <property type="entry name" value="Caspase-like"/>
    <property type="match status" value="1"/>
</dbReference>
<dbReference type="Gene3D" id="3.40.50.10390">
    <property type="entry name" value="Gingipain r, domain 1"/>
    <property type="match status" value="1"/>
</dbReference>
<reference evidence="2 3" key="2">
    <citation type="journal article" date="2024" name="Int. J. Syst. Evol. Microbiol.">
        <title>Promethearchaeum syntrophicum gen. nov., sp. nov., an anaerobic, obligately syntrophic archaeon, the first isolate of the lineage 'Asgard' archaea, and proposal of the new archaeal phylum Promethearchaeota phyl. nov. and kingdom Promethearchaeati regn. nov.</title>
        <authorList>
            <person name="Imachi H."/>
            <person name="Nobu M.K."/>
            <person name="Kato S."/>
            <person name="Takaki Y."/>
            <person name="Miyazaki M."/>
            <person name="Miyata M."/>
            <person name="Ogawara M."/>
            <person name="Saito Y."/>
            <person name="Sakai S."/>
            <person name="Tahara Y.O."/>
            <person name="Takano Y."/>
            <person name="Tasumi E."/>
            <person name="Uematsu K."/>
            <person name="Yoshimura T."/>
            <person name="Itoh T."/>
            <person name="Ohkuma M."/>
            <person name="Takai K."/>
        </authorList>
    </citation>
    <scope>NUCLEOTIDE SEQUENCE [LARGE SCALE GENOMIC DNA]</scope>
    <source>
        <strain evidence="2 3">MK-D1</strain>
    </source>
</reference>
<dbReference type="Gene3D" id="3.40.50.1460">
    <property type="match status" value="1"/>
</dbReference>
<protein>
    <submittedName>
        <fullName evidence="2">C25 family cysteine peptidase</fullName>
    </submittedName>
</protein>
<dbReference type="InterPro" id="IPR029031">
    <property type="entry name" value="Gingipain_N_sf"/>
</dbReference>
<gene>
    <name evidence="2" type="ORF">DSAG12_01975</name>
</gene>
<keyword evidence="1" id="KW-0732">Signal</keyword>
<dbReference type="Pfam" id="PF01364">
    <property type="entry name" value="Peptidase_C25"/>
    <property type="match status" value="1"/>
</dbReference>
<dbReference type="GO" id="GO:0008234">
    <property type="term" value="F:cysteine-type peptidase activity"/>
    <property type="evidence" value="ECO:0007669"/>
    <property type="project" value="InterPro"/>
</dbReference>
<dbReference type="InterPro" id="IPR001769">
    <property type="entry name" value="Gingipain"/>
</dbReference>
<keyword evidence="3" id="KW-1185">Reference proteome</keyword>
<reference evidence="2 3" key="1">
    <citation type="journal article" date="2020" name="Nature">
        <title>Isolation of an archaeon at the prokaryote-eukaryote interface.</title>
        <authorList>
            <person name="Imachi H."/>
            <person name="Nobu M.K."/>
            <person name="Nakahara N."/>
            <person name="Morono Y."/>
            <person name="Ogawara M."/>
            <person name="Takaki Y."/>
            <person name="Takano Y."/>
            <person name="Uematsu K."/>
            <person name="Ikuta T."/>
            <person name="Ito M."/>
            <person name="Matsui Y."/>
            <person name="Miyazaki M."/>
            <person name="Murata K."/>
            <person name="Saito Y."/>
            <person name="Sakai S."/>
            <person name="Song C."/>
            <person name="Tasumi E."/>
            <person name="Yamanaka Y."/>
            <person name="Yamaguchi T."/>
            <person name="Kamagata Y."/>
            <person name="Tamaki H."/>
            <person name="Takai K."/>
        </authorList>
    </citation>
    <scope>NUCLEOTIDE SEQUENCE [LARGE SCALE GENOMIC DNA]</scope>
    <source>
        <strain evidence="2 3">MK-D1</strain>
    </source>
</reference>
<dbReference type="EMBL" id="CP042905">
    <property type="protein sequence ID" value="QEE16146.2"/>
    <property type="molecule type" value="Genomic_DNA"/>
</dbReference>
<dbReference type="KEGG" id="psyt:DSAG12_01975"/>
<accession>A0A5B9DBU5</accession>
<dbReference type="InterPro" id="IPR029030">
    <property type="entry name" value="Caspase-like_dom_sf"/>
</dbReference>
<organism evidence="2 3">
    <name type="scientific">Promethearchaeum syntrophicum</name>
    <dbReference type="NCBI Taxonomy" id="2594042"/>
    <lineage>
        <taxon>Archaea</taxon>
        <taxon>Promethearchaeati</taxon>
        <taxon>Promethearchaeota</taxon>
        <taxon>Promethearchaeia</taxon>
        <taxon>Promethearchaeales</taxon>
        <taxon>Promethearchaeaceae</taxon>
        <taxon>Promethearchaeum</taxon>
    </lineage>
</organism>
<evidence type="ECO:0000313" key="3">
    <source>
        <dbReference type="Proteomes" id="UP000321408"/>
    </source>
</evidence>
<dbReference type="GO" id="GO:0006508">
    <property type="term" value="P:proteolysis"/>
    <property type="evidence" value="ECO:0007669"/>
    <property type="project" value="InterPro"/>
</dbReference>
<evidence type="ECO:0000313" key="2">
    <source>
        <dbReference type="EMBL" id="QEE16146.2"/>
    </source>
</evidence>